<proteinExistence type="predicted"/>
<reference evidence="1" key="1">
    <citation type="submission" date="2020-02" db="EMBL/GenBank/DDBJ databases">
        <authorList>
            <person name="Meier V. D."/>
        </authorList>
    </citation>
    <scope>NUCLEOTIDE SEQUENCE</scope>
    <source>
        <strain evidence="1">AVDCRST_MAG81</strain>
    </source>
</reference>
<protein>
    <submittedName>
        <fullName evidence="1">Uncharacterized protein</fullName>
    </submittedName>
</protein>
<accession>A0A6J4V6J9</accession>
<sequence>MTQSRNRLASRGARVRSQAKLELPEVKHQQQAITIFAISQTTLMMGDQQQAETQTEFGSGVQRCR</sequence>
<dbReference type="AlphaFoldDB" id="A0A6J4V6J9"/>
<organism evidence="1">
    <name type="scientific">uncultured Synechococcales cyanobacterium</name>
    <dbReference type="NCBI Taxonomy" id="1936017"/>
    <lineage>
        <taxon>Bacteria</taxon>
        <taxon>Bacillati</taxon>
        <taxon>Cyanobacteriota</taxon>
        <taxon>Cyanophyceae</taxon>
        <taxon>Synechococcales</taxon>
        <taxon>environmental samples</taxon>
    </lineage>
</organism>
<dbReference type="EMBL" id="CADCWO010000064">
    <property type="protein sequence ID" value="CAA9565897.1"/>
    <property type="molecule type" value="Genomic_DNA"/>
</dbReference>
<evidence type="ECO:0000313" key="1">
    <source>
        <dbReference type="EMBL" id="CAA9565897.1"/>
    </source>
</evidence>
<name>A0A6J4V6J9_9CYAN</name>
<gene>
    <name evidence="1" type="ORF">AVDCRST_MAG81-1205</name>
</gene>